<evidence type="ECO:0000256" key="4">
    <source>
        <dbReference type="ARBA" id="ARBA00022729"/>
    </source>
</evidence>
<dbReference type="PANTHER" id="PTHR10426:SF79">
    <property type="entry name" value="PROTEIN STRICTOSIDINE SYNTHASE-LIKE 2"/>
    <property type="match status" value="1"/>
</dbReference>
<feature type="signal peptide" evidence="6">
    <location>
        <begin position="1"/>
        <end position="21"/>
    </location>
</feature>
<keyword evidence="5" id="KW-0325">Glycoprotein</keyword>
<dbReference type="FunFam" id="2.120.10.30:FF:000032">
    <property type="entry name" value="Protein STRICTOSIDINE SYNTHASE-LIKE 13"/>
    <property type="match status" value="1"/>
</dbReference>
<evidence type="ECO:0000256" key="3">
    <source>
        <dbReference type="ARBA" id="ARBA00022554"/>
    </source>
</evidence>
<dbReference type="Proteomes" id="UP001642360">
    <property type="component" value="Unassembled WGS sequence"/>
</dbReference>
<evidence type="ECO:0000256" key="5">
    <source>
        <dbReference type="ARBA" id="ARBA00023180"/>
    </source>
</evidence>
<dbReference type="SUPFAM" id="SSF63829">
    <property type="entry name" value="Calcium-dependent phosphotriesterase"/>
    <property type="match status" value="1"/>
</dbReference>
<evidence type="ECO:0000313" key="8">
    <source>
        <dbReference type="EMBL" id="CAK9184037.1"/>
    </source>
</evidence>
<keyword evidence="3" id="KW-0926">Vacuole</keyword>
<dbReference type="PANTHER" id="PTHR10426">
    <property type="entry name" value="STRICTOSIDINE SYNTHASE-RELATED"/>
    <property type="match status" value="1"/>
</dbReference>
<evidence type="ECO:0000259" key="7">
    <source>
        <dbReference type="Pfam" id="PF03088"/>
    </source>
</evidence>
<keyword evidence="9" id="KW-1185">Reference proteome</keyword>
<dbReference type="Pfam" id="PF03088">
    <property type="entry name" value="Str_synth"/>
    <property type="match status" value="1"/>
</dbReference>
<comment type="caution">
    <text evidence="8">The sequence shown here is derived from an EMBL/GenBank/DDBJ whole genome shotgun (WGS) entry which is preliminary data.</text>
</comment>
<evidence type="ECO:0000313" key="9">
    <source>
        <dbReference type="Proteomes" id="UP001642360"/>
    </source>
</evidence>
<protein>
    <recommendedName>
        <fullName evidence="7">Strictosidine synthase conserved region domain-containing protein</fullName>
    </recommendedName>
</protein>
<dbReference type="InterPro" id="IPR011042">
    <property type="entry name" value="6-blade_b-propeller_TolB-like"/>
</dbReference>
<sequence length="375" mass="41580">MRSILFLLASIILCISTLISLHPFRFFCHLTNVEKPLNDESQQSQVIPIVGALGPESFAFDPNGGGPYTGVSDGRIIKWLETECRWVDFAVTSPERDGCAGSHDHDITEHICGRPLGLQFNKESGDLYIADAYMGLLIVGPGGGQASVAATQAQDIPFGFSNALDIDQRSGVVYFTDSSSRYHRRNHIPLILSGDSTGRLMKYDPISKEVTVLLGNLSYPNGVSLSKDGHFIIVAETTNCRILKLWLETSRAGNVEVFARIPGFPDNIKRNNEGEFWVGIHSRRGIVLNWILSYPWIGKGLNRLPIDISKLYSYLVKFTGSGLAMRLSQEGAVIEMLEDKRGKKWKFISEVEERNGNLWIGSVSMPFAVIQSNKL</sequence>
<evidence type="ECO:0000256" key="1">
    <source>
        <dbReference type="ARBA" id="ARBA00004116"/>
    </source>
</evidence>
<gene>
    <name evidence="8" type="ORF">ILEXP_LOCUS54334</name>
</gene>
<dbReference type="Pfam" id="PF20067">
    <property type="entry name" value="SSL_N"/>
    <property type="match status" value="1"/>
</dbReference>
<proteinExistence type="inferred from homology"/>
<evidence type="ECO:0000256" key="6">
    <source>
        <dbReference type="SAM" id="SignalP"/>
    </source>
</evidence>
<dbReference type="InterPro" id="IPR018119">
    <property type="entry name" value="Strictosidine_synth_cons-reg"/>
</dbReference>
<reference evidence="8 9" key="1">
    <citation type="submission" date="2024-02" db="EMBL/GenBank/DDBJ databases">
        <authorList>
            <person name="Vignale AGUSTIN F."/>
            <person name="Sosa J E."/>
            <person name="Modenutti C."/>
        </authorList>
    </citation>
    <scope>NUCLEOTIDE SEQUENCE [LARGE SCALE GENOMIC DNA]</scope>
</reference>
<dbReference type="Gene3D" id="2.120.10.30">
    <property type="entry name" value="TolB, C-terminal domain"/>
    <property type="match status" value="1"/>
</dbReference>
<evidence type="ECO:0000256" key="2">
    <source>
        <dbReference type="ARBA" id="ARBA00009191"/>
    </source>
</evidence>
<dbReference type="GO" id="GO:0005773">
    <property type="term" value="C:vacuole"/>
    <property type="evidence" value="ECO:0007669"/>
    <property type="project" value="UniProtKB-SubCell"/>
</dbReference>
<organism evidence="8 9">
    <name type="scientific">Ilex paraguariensis</name>
    <name type="common">yerba mate</name>
    <dbReference type="NCBI Taxonomy" id="185542"/>
    <lineage>
        <taxon>Eukaryota</taxon>
        <taxon>Viridiplantae</taxon>
        <taxon>Streptophyta</taxon>
        <taxon>Embryophyta</taxon>
        <taxon>Tracheophyta</taxon>
        <taxon>Spermatophyta</taxon>
        <taxon>Magnoliopsida</taxon>
        <taxon>eudicotyledons</taxon>
        <taxon>Gunneridae</taxon>
        <taxon>Pentapetalae</taxon>
        <taxon>asterids</taxon>
        <taxon>campanulids</taxon>
        <taxon>Aquifoliales</taxon>
        <taxon>Aquifoliaceae</taxon>
        <taxon>Ilex</taxon>
    </lineage>
</organism>
<feature type="chain" id="PRO_5044777278" description="Strictosidine synthase conserved region domain-containing protein" evidence="6">
    <location>
        <begin position="22"/>
        <end position="375"/>
    </location>
</feature>
<keyword evidence="4 6" id="KW-0732">Signal</keyword>
<dbReference type="EMBL" id="CAUOFW020008835">
    <property type="protein sequence ID" value="CAK9184037.1"/>
    <property type="molecule type" value="Genomic_DNA"/>
</dbReference>
<dbReference type="AlphaFoldDB" id="A0ABC8USH9"/>
<feature type="domain" description="Strictosidine synthase conserved region" evidence="7">
    <location>
        <begin position="162"/>
        <end position="248"/>
    </location>
</feature>
<comment type="subcellular location">
    <subcellularLocation>
        <location evidence="1">Vacuole</location>
    </subcellularLocation>
</comment>
<name>A0ABC8USH9_9AQUA</name>
<comment type="similarity">
    <text evidence="2">Belongs to the strictosidine synthase family.</text>
</comment>
<accession>A0ABC8USH9</accession>